<gene>
    <name evidence="2" type="ORF">ACFPMF_07420</name>
</gene>
<sequence length="191" mass="21981">MNKKRQKQIEELALSVLKETGFYPEPLDNYSDFLPIDVEKVAKKKNIEVLGVDFTIGVSGVFLHDGEKAQIGYSNNNKPNRQRFTIAHELGHYVLGHQRKGVFVDTPDKYFTILFRDENSSTGEFLQEREANAFAAALLMPKEIILEIMKNILDYCDFREEENDVVKELAKRFGVSIQAMSFRLSNLDLTW</sequence>
<dbReference type="EMBL" id="JBHSMA010000002">
    <property type="protein sequence ID" value="MFC5409129.1"/>
    <property type="molecule type" value="Genomic_DNA"/>
</dbReference>
<organism evidence="2 3">
    <name type="scientific">Larkinella bovis</name>
    <dbReference type="NCBI Taxonomy" id="683041"/>
    <lineage>
        <taxon>Bacteria</taxon>
        <taxon>Pseudomonadati</taxon>
        <taxon>Bacteroidota</taxon>
        <taxon>Cytophagia</taxon>
        <taxon>Cytophagales</taxon>
        <taxon>Spirosomataceae</taxon>
        <taxon>Larkinella</taxon>
    </lineage>
</organism>
<dbReference type="PANTHER" id="PTHR43236">
    <property type="entry name" value="ANTITOXIN HIGA1"/>
    <property type="match status" value="1"/>
</dbReference>
<comment type="caution">
    <text evidence="2">The sequence shown here is derived from an EMBL/GenBank/DDBJ whole genome shotgun (WGS) entry which is preliminary data.</text>
</comment>
<evidence type="ECO:0000259" key="1">
    <source>
        <dbReference type="Pfam" id="PF06114"/>
    </source>
</evidence>
<evidence type="ECO:0000313" key="2">
    <source>
        <dbReference type="EMBL" id="MFC5409129.1"/>
    </source>
</evidence>
<dbReference type="InterPro" id="IPR052345">
    <property type="entry name" value="Rad_response_metalloprotease"/>
</dbReference>
<evidence type="ECO:0000313" key="3">
    <source>
        <dbReference type="Proteomes" id="UP001596106"/>
    </source>
</evidence>
<dbReference type="Pfam" id="PF06114">
    <property type="entry name" value="Peptidase_M78"/>
    <property type="match status" value="1"/>
</dbReference>
<dbReference type="Gene3D" id="1.10.10.2910">
    <property type="match status" value="1"/>
</dbReference>
<protein>
    <submittedName>
        <fullName evidence="2">ImmA/IrrE family metallo-endopeptidase</fullName>
    </submittedName>
</protein>
<dbReference type="Proteomes" id="UP001596106">
    <property type="component" value="Unassembled WGS sequence"/>
</dbReference>
<dbReference type="RefSeq" id="WP_379842768.1">
    <property type="nucleotide sequence ID" value="NZ_JBHSMA010000002.1"/>
</dbReference>
<feature type="domain" description="IrrE N-terminal-like" evidence="1">
    <location>
        <begin position="45"/>
        <end position="185"/>
    </location>
</feature>
<keyword evidence="3" id="KW-1185">Reference proteome</keyword>
<dbReference type="PANTHER" id="PTHR43236:SF2">
    <property type="entry name" value="BLL0069 PROTEIN"/>
    <property type="match status" value="1"/>
</dbReference>
<proteinExistence type="predicted"/>
<accession>A0ABW0I8G1</accession>
<dbReference type="InterPro" id="IPR010359">
    <property type="entry name" value="IrrE_HExxH"/>
</dbReference>
<reference evidence="3" key="1">
    <citation type="journal article" date="2019" name="Int. J. Syst. Evol. Microbiol.">
        <title>The Global Catalogue of Microorganisms (GCM) 10K type strain sequencing project: providing services to taxonomists for standard genome sequencing and annotation.</title>
        <authorList>
            <consortium name="The Broad Institute Genomics Platform"/>
            <consortium name="The Broad Institute Genome Sequencing Center for Infectious Disease"/>
            <person name="Wu L."/>
            <person name="Ma J."/>
        </authorList>
    </citation>
    <scope>NUCLEOTIDE SEQUENCE [LARGE SCALE GENOMIC DNA]</scope>
    <source>
        <strain evidence="3">CCUG 55250</strain>
    </source>
</reference>
<name>A0ABW0I8G1_9BACT</name>